<evidence type="ECO:0000313" key="4">
    <source>
        <dbReference type="Proteomes" id="UP000812844"/>
    </source>
</evidence>
<dbReference type="GO" id="GO:0016787">
    <property type="term" value="F:hydrolase activity"/>
    <property type="evidence" value="ECO:0007669"/>
    <property type="project" value="UniProtKB-KW"/>
</dbReference>
<dbReference type="PANTHER" id="PTHR22946">
    <property type="entry name" value="DIENELACTONE HYDROLASE DOMAIN-CONTAINING PROTEIN-RELATED"/>
    <property type="match status" value="1"/>
</dbReference>
<evidence type="ECO:0000256" key="1">
    <source>
        <dbReference type="ARBA" id="ARBA00008645"/>
    </source>
</evidence>
<dbReference type="InterPro" id="IPR050261">
    <property type="entry name" value="FrsA_esterase"/>
</dbReference>
<keyword evidence="3" id="KW-0378">Hydrolase</keyword>
<gene>
    <name evidence="3" type="ORF">KIH73_09750</name>
</gene>
<dbReference type="InterPro" id="IPR000073">
    <property type="entry name" value="AB_hydrolase_1"/>
</dbReference>
<feature type="domain" description="AB hydrolase-1" evidence="2">
    <location>
        <begin position="42"/>
        <end position="242"/>
    </location>
</feature>
<name>A0ABS6WAV8_9BIFI</name>
<comment type="similarity">
    <text evidence="1">Belongs to the AB hydrolase superfamily.</text>
</comment>
<keyword evidence="4" id="KW-1185">Reference proteome</keyword>
<organism evidence="3 4">
    <name type="scientific">Bifidobacterium phasiani</name>
    <dbReference type="NCBI Taxonomy" id="2834431"/>
    <lineage>
        <taxon>Bacteria</taxon>
        <taxon>Bacillati</taxon>
        <taxon>Actinomycetota</taxon>
        <taxon>Actinomycetes</taxon>
        <taxon>Bifidobacteriales</taxon>
        <taxon>Bifidobacteriaceae</taxon>
        <taxon>Bifidobacterium</taxon>
    </lineage>
</organism>
<accession>A0ABS6WAV8</accession>
<proteinExistence type="inferred from homology"/>
<dbReference type="RefSeq" id="WP_219083007.1">
    <property type="nucleotide sequence ID" value="NZ_JAHBBD010000029.1"/>
</dbReference>
<sequence>MNIALEPMSFDVDGGDRGALTLRGTRYLPEGFGADGGHPVAVLMHGFGGNRIDFSGFIVQVGRTLAEHGVVAVAYDRAGHGESDGDFFDTTIAGDVDDALQVIAAVRRMPGVDPNDLHLVGLSFGAVQSTYLAPLLDVPPRSLTLCSTASSYADEIRGGHLQGQPLDSVAATGYFDFMGVAMGPALIDEAKATDVYAKAQGYDGPVLFVHGTEDFIPVDYVERYRDVYGERMETMIVQGGNHGFGNVAHRRAIMPRIAQFVSGHALHAAA</sequence>
<dbReference type="EMBL" id="JAHBBD010000029">
    <property type="protein sequence ID" value="MBW3083629.1"/>
    <property type="molecule type" value="Genomic_DNA"/>
</dbReference>
<evidence type="ECO:0000313" key="3">
    <source>
        <dbReference type="EMBL" id="MBW3083629.1"/>
    </source>
</evidence>
<reference evidence="3 4" key="1">
    <citation type="submission" date="2021-05" db="EMBL/GenBank/DDBJ databases">
        <title>Phylogenetic classification of ten novel species belonging to the genus Bifidobacterium comprising B. colchicus sp. nov., B. abeli sp. nov., B. bicoloris sp. nov., B. guerezis sp. nov., B. rosaliae sp. nov., B. santillanensis sp. nov., B. argentati sp. nov., B. amazzoni sp. nov., B. pluviali sp. nov., and B. pinnaculum sp. nov.</title>
        <authorList>
            <person name="Lugli G.A."/>
            <person name="Ruiz Garcia L."/>
            <person name="Margolles A."/>
            <person name="Ventura M."/>
        </authorList>
    </citation>
    <scope>NUCLEOTIDE SEQUENCE [LARGE SCALE GENOMIC DNA]</scope>
    <source>
        <strain evidence="3 4">6T3</strain>
    </source>
</reference>
<dbReference type="Pfam" id="PF12697">
    <property type="entry name" value="Abhydrolase_6"/>
    <property type="match status" value="1"/>
</dbReference>
<dbReference type="Proteomes" id="UP000812844">
    <property type="component" value="Unassembled WGS sequence"/>
</dbReference>
<comment type="caution">
    <text evidence="3">The sequence shown here is derived from an EMBL/GenBank/DDBJ whole genome shotgun (WGS) entry which is preliminary data.</text>
</comment>
<protein>
    <submittedName>
        <fullName evidence="3">Alpha/beta fold hydrolase</fullName>
    </submittedName>
</protein>
<evidence type="ECO:0000259" key="2">
    <source>
        <dbReference type="Pfam" id="PF12697"/>
    </source>
</evidence>